<evidence type="ECO:0000313" key="2">
    <source>
        <dbReference type="Proteomes" id="UP001589605"/>
    </source>
</evidence>
<name>A0ABV5F6I3_9FLAO</name>
<keyword evidence="2" id="KW-1185">Reference proteome</keyword>
<dbReference type="RefSeq" id="WP_382384728.1">
    <property type="nucleotide sequence ID" value="NZ_JBHMEZ010000032.1"/>
</dbReference>
<gene>
    <name evidence="1" type="ORF">ACFFVB_18350</name>
</gene>
<protein>
    <submittedName>
        <fullName evidence="1">Uncharacterized protein</fullName>
    </submittedName>
</protein>
<dbReference type="Proteomes" id="UP001589605">
    <property type="component" value="Unassembled WGS sequence"/>
</dbReference>
<organism evidence="1 2">
    <name type="scientific">Formosa undariae</name>
    <dbReference type="NCBI Taxonomy" id="1325436"/>
    <lineage>
        <taxon>Bacteria</taxon>
        <taxon>Pseudomonadati</taxon>
        <taxon>Bacteroidota</taxon>
        <taxon>Flavobacteriia</taxon>
        <taxon>Flavobacteriales</taxon>
        <taxon>Flavobacteriaceae</taxon>
        <taxon>Formosa</taxon>
    </lineage>
</organism>
<sequence length="436" mass="47294">MAEENSDISRLTDRQPLLANTASNNLQFYVVDQDDDTEHPDGSSYQVSKAELVKILGIDLISANKPIEHNYLNTAELVENQEYQTVGFLQYVTTNKTYYEYLGFTTGNIATDYRTLTAGEAVAVTSSLSYRSFTVSAKSTTAPVFPEAEKLNLQYNGTSGYVTDFYFNTGFSSYLAKFNDLKASFNFSLVFYNKTQTRTHIASITAMTFTGSNCKVSVGPTILNADILLDASLELSIMPYVPGEGGGGTPIDLSGYFDKATYDPDGKEANAFDQDNMNAPSAADTSLVDADEFNFKDATLGWFRISYANMKANFKAYFDTVYVLLSSFLEEKISGSVLENTTATGSINLSANAVAHFDFTLTGNTSVTITDLPAVGKTKAFTGTVKSTTTQTFGVVNATLTSGEFKADGTKNTVFVNMYNTAVGGLQIITTYGTAE</sequence>
<proteinExistence type="predicted"/>
<accession>A0ABV5F6I3</accession>
<reference evidence="1 2" key="1">
    <citation type="submission" date="2024-09" db="EMBL/GenBank/DDBJ databases">
        <authorList>
            <person name="Sun Q."/>
            <person name="Mori K."/>
        </authorList>
    </citation>
    <scope>NUCLEOTIDE SEQUENCE [LARGE SCALE GENOMIC DNA]</scope>
    <source>
        <strain evidence="1 2">CECT 8286</strain>
    </source>
</reference>
<comment type="caution">
    <text evidence="1">The sequence shown here is derived from an EMBL/GenBank/DDBJ whole genome shotgun (WGS) entry which is preliminary data.</text>
</comment>
<dbReference type="EMBL" id="JBHMEZ010000032">
    <property type="protein sequence ID" value="MFB9055048.1"/>
    <property type="molecule type" value="Genomic_DNA"/>
</dbReference>
<evidence type="ECO:0000313" key="1">
    <source>
        <dbReference type="EMBL" id="MFB9055048.1"/>
    </source>
</evidence>